<dbReference type="Pfam" id="PF00757">
    <property type="entry name" value="Furin-like"/>
    <property type="match status" value="1"/>
</dbReference>
<keyword evidence="9" id="KW-1133">Transmembrane helix</keyword>
<name>A0AAV2TI25_CALDB</name>
<accession>A0AAV2TI25</accession>
<evidence type="ECO:0000256" key="12">
    <source>
        <dbReference type="ARBA" id="ARBA00023170"/>
    </source>
</evidence>
<evidence type="ECO:0000259" key="17">
    <source>
        <dbReference type="Pfam" id="PF01030"/>
    </source>
</evidence>
<keyword evidence="7" id="KW-0418">Kinase</keyword>
<dbReference type="Pfam" id="PF01030">
    <property type="entry name" value="Recep_L_domain"/>
    <property type="match status" value="2"/>
</dbReference>
<keyword evidence="3" id="KW-0597">Phosphoprotein</keyword>
<keyword evidence="4" id="KW-0808">Transferase</keyword>
<evidence type="ECO:0000256" key="13">
    <source>
        <dbReference type="ARBA" id="ARBA00023180"/>
    </source>
</evidence>
<evidence type="ECO:0000313" key="18">
    <source>
        <dbReference type="EMBL" id="CAL5135814.1"/>
    </source>
</evidence>
<proteinExistence type="predicted"/>
<dbReference type="EC" id="2.7.10.1" evidence="2"/>
<feature type="chain" id="PRO_5043909711" description="receptor protein-tyrosine kinase" evidence="15">
    <location>
        <begin position="22"/>
        <end position="922"/>
    </location>
</feature>
<organism evidence="18 19">
    <name type="scientific">Calicophoron daubneyi</name>
    <name type="common">Rumen fluke</name>
    <name type="synonym">Paramphistomum daubneyi</name>
    <dbReference type="NCBI Taxonomy" id="300641"/>
    <lineage>
        <taxon>Eukaryota</taxon>
        <taxon>Metazoa</taxon>
        <taxon>Spiralia</taxon>
        <taxon>Lophotrochozoa</taxon>
        <taxon>Platyhelminthes</taxon>
        <taxon>Trematoda</taxon>
        <taxon>Digenea</taxon>
        <taxon>Plagiorchiida</taxon>
        <taxon>Pronocephalata</taxon>
        <taxon>Paramphistomoidea</taxon>
        <taxon>Paramphistomidae</taxon>
        <taxon>Calicophoron</taxon>
    </lineage>
</organism>
<dbReference type="InterPro" id="IPR036941">
    <property type="entry name" value="Rcpt_L-dom_sf"/>
</dbReference>
<dbReference type="Gene3D" id="2.60.40.10">
    <property type="entry name" value="Immunoglobulins"/>
    <property type="match status" value="2"/>
</dbReference>
<comment type="catalytic activity">
    <reaction evidence="14">
        <text>L-tyrosyl-[protein] + ATP = O-phospho-L-tyrosyl-[protein] + ADP + H(+)</text>
        <dbReference type="Rhea" id="RHEA:10596"/>
        <dbReference type="Rhea" id="RHEA-COMP:10136"/>
        <dbReference type="Rhea" id="RHEA-COMP:20101"/>
        <dbReference type="ChEBI" id="CHEBI:15378"/>
        <dbReference type="ChEBI" id="CHEBI:30616"/>
        <dbReference type="ChEBI" id="CHEBI:46858"/>
        <dbReference type="ChEBI" id="CHEBI:61978"/>
        <dbReference type="ChEBI" id="CHEBI:456216"/>
        <dbReference type="EC" id="2.7.10.1"/>
    </reaction>
</comment>
<keyword evidence="6" id="KW-0547">Nucleotide-binding</keyword>
<dbReference type="InterPro" id="IPR006211">
    <property type="entry name" value="Furin-like_Cys-rich_dom"/>
</dbReference>
<evidence type="ECO:0000256" key="9">
    <source>
        <dbReference type="ARBA" id="ARBA00022989"/>
    </source>
</evidence>
<keyword evidence="15" id="KW-0732">Signal</keyword>
<evidence type="ECO:0000256" key="5">
    <source>
        <dbReference type="ARBA" id="ARBA00022692"/>
    </source>
</evidence>
<dbReference type="GO" id="GO:0005524">
    <property type="term" value="F:ATP binding"/>
    <property type="evidence" value="ECO:0007669"/>
    <property type="project" value="UniProtKB-KW"/>
</dbReference>
<dbReference type="InterPro" id="IPR013783">
    <property type="entry name" value="Ig-like_fold"/>
</dbReference>
<keyword evidence="11" id="KW-0829">Tyrosine-protein kinase</keyword>
<evidence type="ECO:0000256" key="14">
    <source>
        <dbReference type="ARBA" id="ARBA00051243"/>
    </source>
</evidence>
<evidence type="ECO:0000313" key="19">
    <source>
        <dbReference type="Proteomes" id="UP001497525"/>
    </source>
</evidence>
<reference evidence="18" key="1">
    <citation type="submission" date="2024-06" db="EMBL/GenBank/DDBJ databases">
        <authorList>
            <person name="Liu X."/>
            <person name="Lenzi L."/>
            <person name="Haldenby T S."/>
            <person name="Uol C."/>
        </authorList>
    </citation>
    <scope>NUCLEOTIDE SEQUENCE</scope>
</reference>
<dbReference type="InterPro" id="IPR036116">
    <property type="entry name" value="FN3_sf"/>
</dbReference>
<evidence type="ECO:0000259" key="16">
    <source>
        <dbReference type="Pfam" id="PF00757"/>
    </source>
</evidence>
<comment type="caution">
    <text evidence="18">The sequence shown here is derived from an EMBL/GenBank/DDBJ whole genome shotgun (WGS) entry which is preliminary data.</text>
</comment>
<dbReference type="EMBL" id="CAXLJL010000268">
    <property type="protein sequence ID" value="CAL5135814.1"/>
    <property type="molecule type" value="Genomic_DNA"/>
</dbReference>
<dbReference type="Proteomes" id="UP001497525">
    <property type="component" value="Unassembled WGS sequence"/>
</dbReference>
<evidence type="ECO:0000256" key="6">
    <source>
        <dbReference type="ARBA" id="ARBA00022741"/>
    </source>
</evidence>
<dbReference type="InterPro" id="IPR009030">
    <property type="entry name" value="Growth_fac_rcpt_cys_sf"/>
</dbReference>
<evidence type="ECO:0000256" key="4">
    <source>
        <dbReference type="ARBA" id="ARBA00022679"/>
    </source>
</evidence>
<dbReference type="InterPro" id="IPR006212">
    <property type="entry name" value="Furin_repeat"/>
</dbReference>
<sequence>MMAFFVSVCFWWTGLFLYASSSHPLQEVACKRFDIRHPGDLEKLSICTVIEGDLFLVFTTLPPKARLPELREISGALLLYGVDNIRTLGGLFPNLTLIRGQTSLFDYSLVIKSTSLQEINLPSLRLIESGGVRVETNDQLCYVNTVNWKTLLRSGEDEKQLLKLQKNNDSCLDACHPRCSFQHHFGYDLNKPNPAAEVERKATQAYCWSSETCQQVCSENCRSRGLFCHMEYPEICCHSQCLAGCYGDGPHMCISCVHFLYGGQCVRDCPLGTLRYLNRRCVTESECLVTIPRAIHSSSLFVTSSTKPNAVAPVPAAFSPGDIRNSSYAILNGSCLIKCPEGYAKDVHTGYCLSCANKCPKKDCRQFFIRRLRDLGDLVGCHSASAIYISLQDGEPELLNQLLETAFESLRFIRQSLRIVRSPAITSLSFLRRVEQIGTTDSSRVHPLVFEVAENDNLRQLWSFEFNQTTRPANRSVGMLIWSDGLIRFAQNRRLCPRNILNLFEHGAIRRKSGGQLLSKVERDLISLTNGDLAYCDWSLFTLNLEELTSSSVTLSWPVGSLDFPRNSSFNGAHSRTDEGVVLVLLFVRESAEGLLNEADRDMNPEKLWQIIRVPCDSDRENLTTCIHLLNDLSPATQYVIYVEMQYPLLRVGARSGYTYFTTSSTSPSPPRFAFLDSTEDETLRLSWIPPVKPNGDVAYYLIWFRQLSINESEYNERNFCLQKPTWDTSVHQMYRQNPLSHEPNNSSVSECAHCPSCSTFEELQRLSSYRRGSDPHPNPHGLNSIWMMDDNDAPLPVKVVSNSSTADHSISIDQVGLLVRYASPEEQSQQHEHHQSVELVQILRGLTHFAEFMFEIQACVATLDSNPRASSSTGCAQKAPWVNLTAGQLISPKRILSEWSACEFELCSARVTATGRVRPNV</sequence>
<keyword evidence="10" id="KW-0472">Membrane</keyword>
<dbReference type="SUPFAM" id="SSF57184">
    <property type="entry name" value="Growth factor receptor domain"/>
    <property type="match status" value="1"/>
</dbReference>
<dbReference type="AlphaFoldDB" id="A0AAV2TI25"/>
<evidence type="ECO:0000256" key="10">
    <source>
        <dbReference type="ARBA" id="ARBA00023136"/>
    </source>
</evidence>
<evidence type="ECO:0000256" key="8">
    <source>
        <dbReference type="ARBA" id="ARBA00022840"/>
    </source>
</evidence>
<dbReference type="Gene3D" id="2.10.220.10">
    <property type="entry name" value="Hormone Receptor, Insulin-like Growth Factor Receptor 1, Chain A, domain 2"/>
    <property type="match status" value="1"/>
</dbReference>
<evidence type="ECO:0000256" key="7">
    <source>
        <dbReference type="ARBA" id="ARBA00022777"/>
    </source>
</evidence>
<evidence type="ECO:0000256" key="1">
    <source>
        <dbReference type="ARBA" id="ARBA00004479"/>
    </source>
</evidence>
<dbReference type="InterPro" id="IPR000494">
    <property type="entry name" value="Rcpt_L-dom"/>
</dbReference>
<feature type="signal peptide" evidence="15">
    <location>
        <begin position="1"/>
        <end position="21"/>
    </location>
</feature>
<evidence type="ECO:0000256" key="15">
    <source>
        <dbReference type="SAM" id="SignalP"/>
    </source>
</evidence>
<dbReference type="SUPFAM" id="SSF49265">
    <property type="entry name" value="Fibronectin type III"/>
    <property type="match status" value="1"/>
</dbReference>
<keyword evidence="13" id="KW-0325">Glycoprotein</keyword>
<keyword evidence="5" id="KW-0812">Transmembrane</keyword>
<evidence type="ECO:0000256" key="11">
    <source>
        <dbReference type="ARBA" id="ARBA00023137"/>
    </source>
</evidence>
<evidence type="ECO:0000256" key="3">
    <source>
        <dbReference type="ARBA" id="ARBA00022553"/>
    </source>
</evidence>
<feature type="domain" description="Furin-like cysteine-rich" evidence="16">
    <location>
        <begin position="198"/>
        <end position="362"/>
    </location>
</feature>
<protein>
    <recommendedName>
        <fullName evidence="2">receptor protein-tyrosine kinase</fullName>
        <ecNumber evidence="2">2.7.10.1</ecNumber>
    </recommendedName>
</protein>
<evidence type="ECO:0000256" key="2">
    <source>
        <dbReference type="ARBA" id="ARBA00011902"/>
    </source>
</evidence>
<keyword evidence="12" id="KW-0675">Receptor</keyword>
<keyword evidence="8" id="KW-0067">ATP-binding</keyword>
<dbReference type="SMART" id="SM00261">
    <property type="entry name" value="FU"/>
    <property type="match status" value="1"/>
</dbReference>
<feature type="domain" description="Receptor L-domain" evidence="17">
    <location>
        <begin position="392"/>
        <end position="500"/>
    </location>
</feature>
<comment type="subcellular location">
    <subcellularLocation>
        <location evidence="1">Membrane</location>
        <topology evidence="1">Single-pass type I membrane protein</topology>
    </subcellularLocation>
</comment>
<dbReference type="Gene3D" id="3.80.20.20">
    <property type="entry name" value="Receptor L-domain"/>
    <property type="match status" value="2"/>
</dbReference>
<gene>
    <name evidence="18" type="ORF">CDAUBV1_LOCUS9925</name>
</gene>
<feature type="domain" description="Receptor L-domain" evidence="17">
    <location>
        <begin position="47"/>
        <end position="151"/>
    </location>
</feature>
<dbReference type="SUPFAM" id="SSF52058">
    <property type="entry name" value="L domain-like"/>
    <property type="match status" value="2"/>
</dbReference>
<dbReference type="GO" id="GO:0016020">
    <property type="term" value="C:membrane"/>
    <property type="evidence" value="ECO:0007669"/>
    <property type="project" value="UniProtKB-SubCell"/>
</dbReference>
<dbReference type="GO" id="GO:0004714">
    <property type="term" value="F:transmembrane receptor protein tyrosine kinase activity"/>
    <property type="evidence" value="ECO:0007669"/>
    <property type="project" value="UniProtKB-EC"/>
</dbReference>
<dbReference type="CDD" id="cd00064">
    <property type="entry name" value="FU"/>
    <property type="match status" value="1"/>
</dbReference>